<feature type="binding site" evidence="6">
    <location>
        <position position="87"/>
    </location>
    <ligand>
        <name>FAD</name>
        <dbReference type="ChEBI" id="CHEBI:57692"/>
    </ligand>
</feature>
<dbReference type="PRINTS" id="PR00469">
    <property type="entry name" value="PNDRDTASEII"/>
</dbReference>
<dbReference type="InterPro" id="IPR023753">
    <property type="entry name" value="FAD/NAD-binding_dom"/>
</dbReference>
<gene>
    <name evidence="8" type="ORF">ACFQMN_12065</name>
</gene>
<dbReference type="EC" id="1.18.1.2" evidence="6"/>
<proteinExistence type="inferred from homology"/>
<protein>
    <recommendedName>
        <fullName evidence="6">Ferredoxin--NADP reductase</fullName>
        <shortName evidence="6">FNR</shortName>
        <shortName evidence="6">Fd-NADP(+) reductase</shortName>
        <ecNumber evidence="6">1.18.1.2</ecNumber>
    </recommendedName>
</protein>
<evidence type="ECO:0000259" key="7">
    <source>
        <dbReference type="Pfam" id="PF07992"/>
    </source>
</evidence>
<feature type="binding site" evidence="6">
    <location>
        <position position="34"/>
    </location>
    <ligand>
        <name>FAD</name>
        <dbReference type="ChEBI" id="CHEBI:57692"/>
    </ligand>
</feature>
<comment type="subunit">
    <text evidence="1 6">Homodimer.</text>
</comment>
<comment type="cofactor">
    <cofactor evidence="6">
        <name>FAD</name>
        <dbReference type="ChEBI" id="CHEBI:57692"/>
    </cofactor>
    <text evidence="6">Binds 1 FAD per subunit.</text>
</comment>
<dbReference type="InterPro" id="IPR022890">
    <property type="entry name" value="Fd--NADP_Rdtase_type_2"/>
</dbReference>
<dbReference type="InterPro" id="IPR050097">
    <property type="entry name" value="Ferredoxin-NADP_redctase_2"/>
</dbReference>
<evidence type="ECO:0000256" key="6">
    <source>
        <dbReference type="HAMAP-Rule" id="MF_01685"/>
    </source>
</evidence>
<feature type="binding site" evidence="6">
    <location>
        <position position="122"/>
    </location>
    <ligand>
        <name>FAD</name>
        <dbReference type="ChEBI" id="CHEBI:57692"/>
    </ligand>
</feature>
<reference evidence="9" key="1">
    <citation type="journal article" date="2019" name="Int. J. Syst. Evol. Microbiol.">
        <title>The Global Catalogue of Microorganisms (GCM) 10K type strain sequencing project: providing services to taxonomists for standard genome sequencing and annotation.</title>
        <authorList>
            <consortium name="The Broad Institute Genomics Platform"/>
            <consortium name="The Broad Institute Genome Sequencing Center for Infectious Disease"/>
            <person name="Wu L."/>
            <person name="Ma J."/>
        </authorList>
    </citation>
    <scope>NUCLEOTIDE SEQUENCE [LARGE SCALE GENOMIC DNA]</scope>
    <source>
        <strain evidence="9">CCUG 73951</strain>
    </source>
</reference>
<feature type="domain" description="FAD/NAD(P)-binding" evidence="7">
    <location>
        <begin position="5"/>
        <end position="292"/>
    </location>
</feature>
<evidence type="ECO:0000313" key="8">
    <source>
        <dbReference type="EMBL" id="MFC7321611.1"/>
    </source>
</evidence>
<dbReference type="Proteomes" id="UP001596494">
    <property type="component" value="Unassembled WGS sequence"/>
</dbReference>
<dbReference type="PRINTS" id="PR00368">
    <property type="entry name" value="FADPNR"/>
</dbReference>
<feature type="binding site" evidence="6">
    <location>
        <position position="42"/>
    </location>
    <ligand>
        <name>FAD</name>
        <dbReference type="ChEBI" id="CHEBI:57692"/>
    </ligand>
</feature>
<feature type="binding site" evidence="6">
    <location>
        <position position="320"/>
    </location>
    <ligand>
        <name>FAD</name>
        <dbReference type="ChEBI" id="CHEBI:57692"/>
    </ligand>
</feature>
<dbReference type="Pfam" id="PF07992">
    <property type="entry name" value="Pyr_redox_2"/>
    <property type="match status" value="1"/>
</dbReference>
<evidence type="ECO:0000256" key="5">
    <source>
        <dbReference type="ARBA" id="ARBA00023002"/>
    </source>
</evidence>
<dbReference type="EMBL" id="JBHTBY010000010">
    <property type="protein sequence ID" value="MFC7321611.1"/>
    <property type="molecule type" value="Genomic_DNA"/>
</dbReference>
<evidence type="ECO:0000256" key="4">
    <source>
        <dbReference type="ARBA" id="ARBA00022857"/>
    </source>
</evidence>
<feature type="binding site" evidence="6">
    <location>
        <position position="47"/>
    </location>
    <ligand>
        <name>FAD</name>
        <dbReference type="ChEBI" id="CHEBI:57692"/>
    </ligand>
</feature>
<keyword evidence="3 6" id="KW-0274">FAD</keyword>
<dbReference type="HAMAP" id="MF_01685">
    <property type="entry name" value="FENR2"/>
    <property type="match status" value="1"/>
</dbReference>
<evidence type="ECO:0000256" key="3">
    <source>
        <dbReference type="ARBA" id="ARBA00022827"/>
    </source>
</evidence>
<dbReference type="PANTHER" id="PTHR48105">
    <property type="entry name" value="THIOREDOXIN REDUCTASE 1-RELATED-RELATED"/>
    <property type="match status" value="1"/>
</dbReference>
<organism evidence="8 9">
    <name type="scientific">Halobacillus campisalis</name>
    <dbReference type="NCBI Taxonomy" id="435909"/>
    <lineage>
        <taxon>Bacteria</taxon>
        <taxon>Bacillati</taxon>
        <taxon>Bacillota</taxon>
        <taxon>Bacilli</taxon>
        <taxon>Bacillales</taxon>
        <taxon>Bacillaceae</taxon>
        <taxon>Halobacillus</taxon>
    </lineage>
</organism>
<evidence type="ECO:0000256" key="1">
    <source>
        <dbReference type="ARBA" id="ARBA00011738"/>
    </source>
</evidence>
<keyword evidence="4 6" id="KW-0521">NADP</keyword>
<comment type="similarity">
    <text evidence="6">Belongs to the ferredoxin--NADP reductase type 2 family.</text>
</comment>
<keyword evidence="2 6" id="KW-0285">Flavoprotein</keyword>
<dbReference type="Gene3D" id="3.50.50.60">
    <property type="entry name" value="FAD/NAD(P)-binding domain"/>
    <property type="match status" value="2"/>
</dbReference>
<feature type="binding site" evidence="6">
    <location>
        <position position="15"/>
    </location>
    <ligand>
        <name>FAD</name>
        <dbReference type="ChEBI" id="CHEBI:57692"/>
    </ligand>
</feature>
<keyword evidence="9" id="KW-1185">Reference proteome</keyword>
<accession>A0ABW2K484</accession>
<sequence length="326" mass="35713">MSETFDVIVIGGGTTGLYTAFYCGMRDMKTKVIEYQPHLGGKVSFFYPEKKLYDVGGFPGVTGEDLVGNVEEQALSVQPAIVTGEKIESIEKLEDETFALTSTNGEKHYSKSIIVASGLGSFDMQPLQVKGSDAYEGKHIHYTIQQLNQYAGKKTAVVSDSRVGIDWALALEKVASEVHIINHGSDFKSVYEQDVEKLEQSSVYIHRNSKVTELTGSSTELKGLILNDGQEIEVDDILVYEGLKIDKSLYDQWGLSTDKGRIPVESDMSTNIKGIYAAGDAVVYPHKTMLIGSGFSEAMTAVNGAKKHIDPKAKSQVYSTVIYKHS</sequence>
<dbReference type="SUPFAM" id="SSF51905">
    <property type="entry name" value="FAD/NAD(P)-binding domain"/>
    <property type="match status" value="1"/>
</dbReference>
<dbReference type="InterPro" id="IPR036188">
    <property type="entry name" value="FAD/NAD-bd_sf"/>
</dbReference>
<comment type="catalytic activity">
    <reaction evidence="6">
        <text>2 reduced [2Fe-2S]-[ferredoxin] + NADP(+) + H(+) = 2 oxidized [2Fe-2S]-[ferredoxin] + NADPH</text>
        <dbReference type="Rhea" id="RHEA:20125"/>
        <dbReference type="Rhea" id="RHEA-COMP:10000"/>
        <dbReference type="Rhea" id="RHEA-COMP:10001"/>
        <dbReference type="ChEBI" id="CHEBI:15378"/>
        <dbReference type="ChEBI" id="CHEBI:33737"/>
        <dbReference type="ChEBI" id="CHEBI:33738"/>
        <dbReference type="ChEBI" id="CHEBI:57783"/>
        <dbReference type="ChEBI" id="CHEBI:58349"/>
        <dbReference type="EC" id="1.18.1.2"/>
    </reaction>
</comment>
<comment type="caution">
    <text evidence="8">The sequence shown here is derived from an EMBL/GenBank/DDBJ whole genome shotgun (WGS) entry which is preliminary data.</text>
</comment>
<evidence type="ECO:0000313" key="9">
    <source>
        <dbReference type="Proteomes" id="UP001596494"/>
    </source>
</evidence>
<evidence type="ECO:0000256" key="2">
    <source>
        <dbReference type="ARBA" id="ARBA00022630"/>
    </source>
</evidence>
<keyword evidence="5 6" id="KW-0560">Oxidoreductase</keyword>
<name>A0ABW2K484_9BACI</name>
<dbReference type="RefSeq" id="WP_289216862.1">
    <property type="nucleotide sequence ID" value="NZ_JAPVRC010000009.1"/>
</dbReference>
<feature type="binding site" evidence="6">
    <location>
        <position position="280"/>
    </location>
    <ligand>
        <name>FAD</name>
        <dbReference type="ChEBI" id="CHEBI:57692"/>
    </ligand>
</feature>